<keyword evidence="9" id="KW-1185">Reference proteome</keyword>
<evidence type="ECO:0000256" key="5">
    <source>
        <dbReference type="ARBA" id="ARBA00022801"/>
    </source>
</evidence>
<dbReference type="Gene3D" id="3.90.1560.10">
    <property type="entry name" value="ComB-like"/>
    <property type="match status" value="1"/>
</dbReference>
<dbReference type="PANTHER" id="PTHR37311">
    <property type="entry name" value="2-PHOSPHOSULFOLACTATE PHOSPHATASE-RELATED"/>
    <property type="match status" value="1"/>
</dbReference>
<gene>
    <name evidence="8" type="ORF">J2S74_005515</name>
</gene>
<keyword evidence="5 8" id="KW-0378">Hydrolase</keyword>
<dbReference type="Proteomes" id="UP001230005">
    <property type="component" value="Unassembled WGS sequence"/>
</dbReference>
<dbReference type="InterPro" id="IPR005238">
    <property type="entry name" value="ComB-like"/>
</dbReference>
<evidence type="ECO:0000256" key="7">
    <source>
        <dbReference type="ARBA" id="ARBA00033711"/>
    </source>
</evidence>
<evidence type="ECO:0000256" key="6">
    <source>
        <dbReference type="ARBA" id="ARBA00022842"/>
    </source>
</evidence>
<dbReference type="EC" id="3.1.3.71" evidence="3"/>
<proteinExistence type="inferred from homology"/>
<comment type="catalytic activity">
    <reaction evidence="7">
        <text>(2R)-O-phospho-3-sulfolactate + H2O = (2R)-3-sulfolactate + phosphate</text>
        <dbReference type="Rhea" id="RHEA:23416"/>
        <dbReference type="ChEBI" id="CHEBI:15377"/>
        <dbReference type="ChEBI" id="CHEBI:15597"/>
        <dbReference type="ChEBI" id="CHEBI:43474"/>
        <dbReference type="ChEBI" id="CHEBI:58738"/>
        <dbReference type="EC" id="3.1.3.71"/>
    </reaction>
</comment>
<name>A0ABU0A3J3_9BACI</name>
<accession>A0ABU0A3J3</accession>
<reference evidence="8 9" key="1">
    <citation type="submission" date="2023-07" db="EMBL/GenBank/DDBJ databases">
        <title>Genomic Encyclopedia of Type Strains, Phase IV (KMG-IV): sequencing the most valuable type-strain genomes for metagenomic binning, comparative biology and taxonomic classification.</title>
        <authorList>
            <person name="Goeker M."/>
        </authorList>
    </citation>
    <scope>NUCLEOTIDE SEQUENCE [LARGE SCALE GENOMIC DNA]</scope>
    <source>
        <strain evidence="8 9">DSM 9768</strain>
    </source>
</reference>
<organism evidence="8 9">
    <name type="scientific">Evansella vedderi</name>
    <dbReference type="NCBI Taxonomy" id="38282"/>
    <lineage>
        <taxon>Bacteria</taxon>
        <taxon>Bacillati</taxon>
        <taxon>Bacillota</taxon>
        <taxon>Bacilli</taxon>
        <taxon>Bacillales</taxon>
        <taxon>Bacillaceae</taxon>
        <taxon>Evansella</taxon>
    </lineage>
</organism>
<dbReference type="PANTHER" id="PTHR37311:SF1">
    <property type="entry name" value="2-PHOSPHOSULFOLACTATE PHOSPHATASE-RELATED"/>
    <property type="match status" value="1"/>
</dbReference>
<evidence type="ECO:0000256" key="3">
    <source>
        <dbReference type="ARBA" id="ARBA00012953"/>
    </source>
</evidence>
<dbReference type="GO" id="GO:0050532">
    <property type="term" value="F:2-phosphosulfolactate phosphatase activity"/>
    <property type="evidence" value="ECO:0007669"/>
    <property type="project" value="UniProtKB-EC"/>
</dbReference>
<keyword evidence="6" id="KW-0460">Magnesium</keyword>
<evidence type="ECO:0000256" key="1">
    <source>
        <dbReference type="ARBA" id="ARBA00001946"/>
    </source>
</evidence>
<sequence>MKIKIIQGNNNDLKASDINVVIDVIRAFTVAHYAFIHGTKEIFLVNSVEEGFNYKQKNPQFLLAGEVNGLPIEGFDLDNSPLSVIKSDLQGKTLIQKTTNGVKGTLNSLNADAIFVTGFTNARTTARYIHQISHMQKKNIQINIIASHPTGDDDLACAEYIKSIIENKNSVSAEDVKKRIENSHVAAKFYDDTRPEFNREDISLCTRVVDSNFVMKVNTSSLIPKIERINI</sequence>
<evidence type="ECO:0000313" key="8">
    <source>
        <dbReference type="EMBL" id="MDQ0258052.1"/>
    </source>
</evidence>
<dbReference type="InterPro" id="IPR036702">
    <property type="entry name" value="ComB-like_sf"/>
</dbReference>
<dbReference type="EMBL" id="JAUSUG010000044">
    <property type="protein sequence ID" value="MDQ0258052.1"/>
    <property type="molecule type" value="Genomic_DNA"/>
</dbReference>
<dbReference type="SUPFAM" id="SSF142823">
    <property type="entry name" value="ComB-like"/>
    <property type="match status" value="1"/>
</dbReference>
<comment type="cofactor">
    <cofactor evidence="1">
        <name>Mg(2+)</name>
        <dbReference type="ChEBI" id="CHEBI:18420"/>
    </cofactor>
</comment>
<comment type="caution">
    <text evidence="8">The sequence shown here is derived from an EMBL/GenBank/DDBJ whole genome shotgun (WGS) entry which is preliminary data.</text>
</comment>
<evidence type="ECO:0000313" key="9">
    <source>
        <dbReference type="Proteomes" id="UP001230005"/>
    </source>
</evidence>
<evidence type="ECO:0000256" key="2">
    <source>
        <dbReference type="ARBA" id="ARBA00009997"/>
    </source>
</evidence>
<dbReference type="Pfam" id="PF04029">
    <property type="entry name" value="2-ph_phosp"/>
    <property type="match status" value="1"/>
</dbReference>
<dbReference type="RefSeq" id="WP_307332734.1">
    <property type="nucleotide sequence ID" value="NZ_JAUSUG010000044.1"/>
</dbReference>
<comment type="similarity">
    <text evidence="2">Belongs to the ComB family.</text>
</comment>
<evidence type="ECO:0000256" key="4">
    <source>
        <dbReference type="ARBA" id="ARBA00021948"/>
    </source>
</evidence>
<protein>
    <recommendedName>
        <fullName evidence="4">Probable 2-phosphosulfolactate phosphatase</fullName>
        <ecNumber evidence="3">3.1.3.71</ecNumber>
    </recommendedName>
</protein>